<dbReference type="InParanoid" id="A0A2J7QUR7"/>
<dbReference type="Proteomes" id="UP000235965">
    <property type="component" value="Unassembled WGS sequence"/>
</dbReference>
<evidence type="ECO:0000313" key="2">
    <source>
        <dbReference type="EMBL" id="PNF32328.1"/>
    </source>
</evidence>
<feature type="region of interest" description="Disordered" evidence="1">
    <location>
        <begin position="1"/>
        <end position="47"/>
    </location>
</feature>
<evidence type="ECO:0000256" key="1">
    <source>
        <dbReference type="SAM" id="MobiDB-lite"/>
    </source>
</evidence>
<protein>
    <submittedName>
        <fullName evidence="2">Uncharacterized protein</fullName>
    </submittedName>
</protein>
<gene>
    <name evidence="2" type="ORF">B7P43_G13646</name>
</gene>
<evidence type="ECO:0000313" key="3">
    <source>
        <dbReference type="Proteomes" id="UP000235965"/>
    </source>
</evidence>
<dbReference type="EMBL" id="NEVH01010488">
    <property type="protein sequence ID" value="PNF32328.1"/>
    <property type="molecule type" value="Genomic_DNA"/>
</dbReference>
<name>A0A2J7QUR7_9NEOP</name>
<organism evidence="2 3">
    <name type="scientific">Cryptotermes secundus</name>
    <dbReference type="NCBI Taxonomy" id="105785"/>
    <lineage>
        <taxon>Eukaryota</taxon>
        <taxon>Metazoa</taxon>
        <taxon>Ecdysozoa</taxon>
        <taxon>Arthropoda</taxon>
        <taxon>Hexapoda</taxon>
        <taxon>Insecta</taxon>
        <taxon>Pterygota</taxon>
        <taxon>Neoptera</taxon>
        <taxon>Polyneoptera</taxon>
        <taxon>Dictyoptera</taxon>
        <taxon>Blattodea</taxon>
        <taxon>Blattoidea</taxon>
        <taxon>Termitoidae</taxon>
        <taxon>Kalotermitidae</taxon>
        <taxon>Cryptotermitinae</taxon>
        <taxon>Cryptotermes</taxon>
    </lineage>
</organism>
<dbReference type="AlphaFoldDB" id="A0A2J7QUR7"/>
<reference evidence="2 3" key="1">
    <citation type="submission" date="2017-12" db="EMBL/GenBank/DDBJ databases">
        <title>Hemimetabolous genomes reveal molecular basis of termite eusociality.</title>
        <authorList>
            <person name="Harrison M.C."/>
            <person name="Jongepier E."/>
            <person name="Robertson H.M."/>
            <person name="Arning N."/>
            <person name="Bitard-Feildel T."/>
            <person name="Chao H."/>
            <person name="Childers C.P."/>
            <person name="Dinh H."/>
            <person name="Doddapaneni H."/>
            <person name="Dugan S."/>
            <person name="Gowin J."/>
            <person name="Greiner C."/>
            <person name="Han Y."/>
            <person name="Hu H."/>
            <person name="Hughes D.S.T."/>
            <person name="Huylmans A.-K."/>
            <person name="Kemena C."/>
            <person name="Kremer L.P.M."/>
            <person name="Lee S.L."/>
            <person name="Lopez-Ezquerra A."/>
            <person name="Mallet L."/>
            <person name="Monroy-Kuhn J.M."/>
            <person name="Moser A."/>
            <person name="Murali S.C."/>
            <person name="Muzny D.M."/>
            <person name="Otani S."/>
            <person name="Piulachs M.-D."/>
            <person name="Poelchau M."/>
            <person name="Qu J."/>
            <person name="Schaub F."/>
            <person name="Wada-Katsumata A."/>
            <person name="Worley K.C."/>
            <person name="Xie Q."/>
            <person name="Ylla G."/>
            <person name="Poulsen M."/>
            <person name="Gibbs R.A."/>
            <person name="Schal C."/>
            <person name="Richards S."/>
            <person name="Belles X."/>
            <person name="Korb J."/>
            <person name="Bornberg-Bauer E."/>
        </authorList>
    </citation>
    <scope>NUCLEOTIDE SEQUENCE [LARGE SCALE GENOMIC DNA]</scope>
    <source>
        <tissue evidence="2">Whole body</tissue>
    </source>
</reference>
<feature type="compositionally biased region" description="Basic and acidic residues" evidence="1">
    <location>
        <begin position="1"/>
        <end position="11"/>
    </location>
</feature>
<keyword evidence="3" id="KW-1185">Reference proteome</keyword>
<sequence>MRPVTETRSKENTASNFRTDAHKSSRTSLTGRMATAPTSDMKAKLITPPEVRTTLLLTMEHRHPTTAVAPVMELTEDRTLDMEVIPLGMTQALLMAVHLLTHLLDMANNSSSLHHPLRS</sequence>
<proteinExistence type="predicted"/>
<accession>A0A2J7QUR7</accession>
<comment type="caution">
    <text evidence="2">The sequence shown here is derived from an EMBL/GenBank/DDBJ whole genome shotgun (WGS) entry which is preliminary data.</text>
</comment>